<protein>
    <submittedName>
        <fullName evidence="1">Uncharacterized protein</fullName>
    </submittedName>
</protein>
<keyword evidence="2" id="KW-1185">Reference proteome</keyword>
<dbReference type="Proteomes" id="UP001500711">
    <property type="component" value="Unassembled WGS sequence"/>
</dbReference>
<organism evidence="1 2">
    <name type="scientific">Lentzea roselyniae</name>
    <dbReference type="NCBI Taxonomy" id="531940"/>
    <lineage>
        <taxon>Bacteria</taxon>
        <taxon>Bacillati</taxon>
        <taxon>Actinomycetota</taxon>
        <taxon>Actinomycetes</taxon>
        <taxon>Pseudonocardiales</taxon>
        <taxon>Pseudonocardiaceae</taxon>
        <taxon>Lentzea</taxon>
    </lineage>
</organism>
<name>A0ABP7C617_9PSEU</name>
<dbReference type="EMBL" id="BAABBE010000031">
    <property type="protein sequence ID" value="GAA3676663.1"/>
    <property type="molecule type" value="Genomic_DNA"/>
</dbReference>
<gene>
    <name evidence="1" type="ORF">GCM10022267_74440</name>
</gene>
<sequence>MRHVLDNLSPEGLELKIHMLRRLLDSAPEPLSVSEAMEGGPNRTDASGWYAMKALERIGVVTSVPKTAECRVARYCLADGEEMSFASLWPIGRRRSCRRRCRRCLPVRSTNRCSPCSASTLTRGSR</sequence>
<reference evidence="2" key="1">
    <citation type="journal article" date="2019" name="Int. J. Syst. Evol. Microbiol.">
        <title>The Global Catalogue of Microorganisms (GCM) 10K type strain sequencing project: providing services to taxonomists for standard genome sequencing and annotation.</title>
        <authorList>
            <consortium name="The Broad Institute Genomics Platform"/>
            <consortium name="The Broad Institute Genome Sequencing Center for Infectious Disease"/>
            <person name="Wu L."/>
            <person name="Ma J."/>
        </authorList>
    </citation>
    <scope>NUCLEOTIDE SEQUENCE [LARGE SCALE GENOMIC DNA]</scope>
    <source>
        <strain evidence="2">JCM 17494</strain>
    </source>
</reference>
<evidence type="ECO:0000313" key="2">
    <source>
        <dbReference type="Proteomes" id="UP001500711"/>
    </source>
</evidence>
<proteinExistence type="predicted"/>
<accession>A0ABP7C617</accession>
<evidence type="ECO:0000313" key="1">
    <source>
        <dbReference type="EMBL" id="GAA3676663.1"/>
    </source>
</evidence>
<comment type="caution">
    <text evidence="1">The sequence shown here is derived from an EMBL/GenBank/DDBJ whole genome shotgun (WGS) entry which is preliminary data.</text>
</comment>